<name>A0AAV9DZ76_ACOCL</name>
<reference evidence="1" key="1">
    <citation type="journal article" date="2023" name="Nat. Commun.">
        <title>Diploid and tetraploid genomes of Acorus and the evolution of monocots.</title>
        <authorList>
            <person name="Ma L."/>
            <person name="Liu K.W."/>
            <person name="Li Z."/>
            <person name="Hsiao Y.Y."/>
            <person name="Qi Y."/>
            <person name="Fu T."/>
            <person name="Tang G.D."/>
            <person name="Zhang D."/>
            <person name="Sun W.H."/>
            <person name="Liu D.K."/>
            <person name="Li Y."/>
            <person name="Chen G.Z."/>
            <person name="Liu X.D."/>
            <person name="Liao X.Y."/>
            <person name="Jiang Y.T."/>
            <person name="Yu X."/>
            <person name="Hao Y."/>
            <person name="Huang J."/>
            <person name="Zhao X.W."/>
            <person name="Ke S."/>
            <person name="Chen Y.Y."/>
            <person name="Wu W.L."/>
            <person name="Hsu J.L."/>
            <person name="Lin Y.F."/>
            <person name="Huang M.D."/>
            <person name="Li C.Y."/>
            <person name="Huang L."/>
            <person name="Wang Z.W."/>
            <person name="Zhao X."/>
            <person name="Zhong W.Y."/>
            <person name="Peng D.H."/>
            <person name="Ahmad S."/>
            <person name="Lan S."/>
            <person name="Zhang J.S."/>
            <person name="Tsai W.C."/>
            <person name="Van de Peer Y."/>
            <person name="Liu Z.J."/>
        </authorList>
    </citation>
    <scope>NUCLEOTIDE SEQUENCE</scope>
    <source>
        <strain evidence="1">CP</strain>
    </source>
</reference>
<keyword evidence="2" id="KW-1185">Reference proteome</keyword>
<protein>
    <submittedName>
        <fullName evidence="1">Uncharacterized protein</fullName>
    </submittedName>
</protein>
<reference evidence="1" key="2">
    <citation type="submission" date="2023-06" db="EMBL/GenBank/DDBJ databases">
        <authorList>
            <person name="Ma L."/>
            <person name="Liu K.-W."/>
            <person name="Li Z."/>
            <person name="Hsiao Y.-Y."/>
            <person name="Qi Y."/>
            <person name="Fu T."/>
            <person name="Tang G."/>
            <person name="Zhang D."/>
            <person name="Sun W.-H."/>
            <person name="Liu D.-K."/>
            <person name="Li Y."/>
            <person name="Chen G.-Z."/>
            <person name="Liu X.-D."/>
            <person name="Liao X.-Y."/>
            <person name="Jiang Y.-T."/>
            <person name="Yu X."/>
            <person name="Hao Y."/>
            <person name="Huang J."/>
            <person name="Zhao X.-W."/>
            <person name="Ke S."/>
            <person name="Chen Y.-Y."/>
            <person name="Wu W.-L."/>
            <person name="Hsu J.-L."/>
            <person name="Lin Y.-F."/>
            <person name="Huang M.-D."/>
            <person name="Li C.-Y."/>
            <person name="Huang L."/>
            <person name="Wang Z.-W."/>
            <person name="Zhao X."/>
            <person name="Zhong W.-Y."/>
            <person name="Peng D.-H."/>
            <person name="Ahmad S."/>
            <person name="Lan S."/>
            <person name="Zhang J.-S."/>
            <person name="Tsai W.-C."/>
            <person name="Van De Peer Y."/>
            <person name="Liu Z.-J."/>
        </authorList>
    </citation>
    <scope>NUCLEOTIDE SEQUENCE</scope>
    <source>
        <strain evidence="1">CP</strain>
        <tissue evidence="1">Leaves</tissue>
    </source>
</reference>
<organism evidence="1 2">
    <name type="scientific">Acorus calamus</name>
    <name type="common">Sweet flag</name>
    <dbReference type="NCBI Taxonomy" id="4465"/>
    <lineage>
        <taxon>Eukaryota</taxon>
        <taxon>Viridiplantae</taxon>
        <taxon>Streptophyta</taxon>
        <taxon>Embryophyta</taxon>
        <taxon>Tracheophyta</taxon>
        <taxon>Spermatophyta</taxon>
        <taxon>Magnoliopsida</taxon>
        <taxon>Liliopsida</taxon>
        <taxon>Acoraceae</taxon>
        <taxon>Acorus</taxon>
    </lineage>
</organism>
<dbReference type="EMBL" id="JAUJYO010000011">
    <property type="protein sequence ID" value="KAK1305332.1"/>
    <property type="molecule type" value="Genomic_DNA"/>
</dbReference>
<proteinExistence type="predicted"/>
<accession>A0AAV9DZ76</accession>
<dbReference type="Proteomes" id="UP001180020">
    <property type="component" value="Unassembled WGS sequence"/>
</dbReference>
<evidence type="ECO:0000313" key="2">
    <source>
        <dbReference type="Proteomes" id="UP001180020"/>
    </source>
</evidence>
<comment type="caution">
    <text evidence="1">The sequence shown here is derived from an EMBL/GenBank/DDBJ whole genome shotgun (WGS) entry which is preliminary data.</text>
</comment>
<gene>
    <name evidence="1" type="ORF">QJS10_CPB11g00382</name>
</gene>
<dbReference type="AlphaFoldDB" id="A0AAV9DZ76"/>
<sequence>MSPTAKYLINGKRITEKTPGWCLLLGTLVEDAWDQRCALAREAGRVPTRVITFVETRLATEARA</sequence>
<evidence type="ECO:0000313" key="1">
    <source>
        <dbReference type="EMBL" id="KAK1305332.1"/>
    </source>
</evidence>